<dbReference type="SUPFAM" id="SSF55608">
    <property type="entry name" value="Homing endonucleases"/>
    <property type="match status" value="2"/>
</dbReference>
<dbReference type="GO" id="GO:0005739">
    <property type="term" value="C:mitochondrion"/>
    <property type="evidence" value="ECO:0007669"/>
    <property type="project" value="UniProtKB-ARBA"/>
</dbReference>
<evidence type="ECO:0000313" key="2">
    <source>
        <dbReference type="EMBL" id="CAY39345.2"/>
    </source>
</evidence>
<dbReference type="Gene3D" id="3.10.28.10">
    <property type="entry name" value="Homing endonucleases"/>
    <property type="match status" value="2"/>
</dbReference>
<keyword evidence="2" id="KW-0378">Hydrolase</keyword>
<keyword evidence="2" id="KW-0540">Nuclease</keyword>
<accession>D5G3N5</accession>
<dbReference type="PANTHER" id="PTHR36181">
    <property type="entry name" value="INTRON-ENCODED ENDONUCLEASE AI3-RELATED"/>
    <property type="match status" value="1"/>
</dbReference>
<dbReference type="GO" id="GO:0004519">
    <property type="term" value="F:endonuclease activity"/>
    <property type="evidence" value="ECO:0007669"/>
    <property type="project" value="UniProtKB-KW"/>
</dbReference>
<dbReference type="AlphaFoldDB" id="D5G3N5"/>
<protein>
    <submittedName>
        <fullName evidence="2">LAGLIDADG homing endonuclease</fullName>
    </submittedName>
</protein>
<dbReference type="EMBL" id="FN377857">
    <property type="protein sequence ID" value="CAY39345.2"/>
    <property type="molecule type" value="Genomic_DNA"/>
</dbReference>
<geneLocation type="mitochondrion" evidence="2"/>
<dbReference type="InterPro" id="IPR051289">
    <property type="entry name" value="LAGLIDADG_Endonuclease"/>
</dbReference>
<dbReference type="PANTHER" id="PTHR36181:SF2">
    <property type="entry name" value="INTRON-ENCODED ENDONUCLEASE AI3-RELATED"/>
    <property type="match status" value="1"/>
</dbReference>
<keyword evidence="2" id="KW-0255">Endonuclease</keyword>
<organism evidence="2">
    <name type="scientific">Funneliformis caledonium</name>
    <dbReference type="NCBI Taxonomy" id="1117310"/>
    <lineage>
        <taxon>Eukaryota</taxon>
        <taxon>Fungi</taxon>
        <taxon>Fungi incertae sedis</taxon>
        <taxon>Mucoromycota</taxon>
        <taxon>Glomeromycotina</taxon>
        <taxon>Glomeromycetes</taxon>
        <taxon>Glomerales</taxon>
        <taxon>Glomeraceae</taxon>
        <taxon>Funneliformis</taxon>
    </lineage>
</organism>
<evidence type="ECO:0000259" key="1">
    <source>
        <dbReference type="Pfam" id="PF00961"/>
    </source>
</evidence>
<dbReference type="InterPro" id="IPR004860">
    <property type="entry name" value="LAGLIDADG_dom"/>
</dbReference>
<proteinExistence type="predicted"/>
<dbReference type="Pfam" id="PF00961">
    <property type="entry name" value="LAGLIDADG_1"/>
    <property type="match status" value="2"/>
</dbReference>
<feature type="domain" description="Homing endonuclease LAGLIDADG" evidence="1">
    <location>
        <begin position="14"/>
        <end position="113"/>
    </location>
</feature>
<feature type="domain" description="Homing endonuclease LAGLIDADG" evidence="1">
    <location>
        <begin position="180"/>
        <end position="273"/>
    </location>
</feature>
<sequence>MQNSTNPKLTPAYLSGLVQAYGGFHIAVDRSKSNKLGIRVTPKLILSQHISAKPFFKDLMNYLGVGHLTTNKNEVQIVVNSLPQIKQEILPLFDLYPVRSGKLISYLMFKQVVEMMELKKHLTAEGLAQIIEISYDMNLVSQRKPERKLELLKSIGFEQGVTVKNPIIPIVPPMDPLFVSGLTDGDGSFFISFRANRRIVVSYTVIQESSCKEVLTELTEYFNCGAVYDLPSAASRFQVENLDKLINHVIPHFAEYPLHTVKKEYFEIFSQVCHLLKKTVHKTDEGLQQIIDLAYNMNKEGKGRRLTKEEFIQKMKAKSSPKKGFLCETSKTSKSWRYSLNWFERIRIYWKGQSNLEISWSSAKPVLAGRPSL</sequence>
<name>D5G3N5_9GLOM</name>
<dbReference type="InterPro" id="IPR027434">
    <property type="entry name" value="Homing_endonucl"/>
</dbReference>
<reference evidence="2" key="1">
    <citation type="journal article" date="2010" name="Mol. Phylogenet. Evol.">
        <title>Evolutionary dynamics of introns and homing endonuclease ORFs in a region of the large subunit of the mitochondrial rRNA in Glomus species (arbuscular mycorrhizal fungi, Glomeromycota).</title>
        <authorList>
            <person name="Thiery O."/>
            <person name="Borstler B."/>
            <person name="Ineichen K."/>
            <person name="Redecker D."/>
        </authorList>
    </citation>
    <scope>NUCLEOTIDE SEQUENCE</scope>
    <source>
        <strain evidence="2">BEG20</strain>
    </source>
</reference>
<keyword evidence="2" id="KW-0496">Mitochondrion</keyword>